<dbReference type="Proteomes" id="UP000001064">
    <property type="component" value="Unassembled WGS sequence"/>
</dbReference>
<gene>
    <name evidence="2" type="ORF">DICPUDRAFT_85446</name>
</gene>
<accession>F1A5R7</accession>
<dbReference type="eggNOG" id="ENOG502RI0T">
    <property type="taxonomic scope" value="Eukaryota"/>
</dbReference>
<dbReference type="OMA" id="NFLINCW"/>
<organism evidence="2 3">
    <name type="scientific">Dictyostelium purpureum</name>
    <name type="common">Slime mold</name>
    <dbReference type="NCBI Taxonomy" id="5786"/>
    <lineage>
        <taxon>Eukaryota</taxon>
        <taxon>Amoebozoa</taxon>
        <taxon>Evosea</taxon>
        <taxon>Eumycetozoa</taxon>
        <taxon>Dictyostelia</taxon>
        <taxon>Dictyosteliales</taxon>
        <taxon>Dictyosteliaceae</taxon>
        <taxon>Dictyostelium</taxon>
    </lineage>
</organism>
<dbReference type="KEGG" id="dpp:DICPUDRAFT_85446"/>
<dbReference type="AlphaFoldDB" id="F1A5R7"/>
<reference evidence="3" key="1">
    <citation type="journal article" date="2011" name="Genome Biol.">
        <title>Comparative genomics of the social amoebae Dictyostelium discoideum and Dictyostelium purpureum.</title>
        <authorList>
            <consortium name="US DOE Joint Genome Institute (JGI-PGF)"/>
            <person name="Sucgang R."/>
            <person name="Kuo A."/>
            <person name="Tian X."/>
            <person name="Salerno W."/>
            <person name="Parikh A."/>
            <person name="Feasley C.L."/>
            <person name="Dalin E."/>
            <person name="Tu H."/>
            <person name="Huang E."/>
            <person name="Barry K."/>
            <person name="Lindquist E."/>
            <person name="Shapiro H."/>
            <person name="Bruce D."/>
            <person name="Schmutz J."/>
            <person name="Salamov A."/>
            <person name="Fey P."/>
            <person name="Gaudet P."/>
            <person name="Anjard C."/>
            <person name="Babu M.M."/>
            <person name="Basu S."/>
            <person name="Bushmanova Y."/>
            <person name="van der Wel H."/>
            <person name="Katoh-Kurasawa M."/>
            <person name="Dinh C."/>
            <person name="Coutinho P.M."/>
            <person name="Saito T."/>
            <person name="Elias M."/>
            <person name="Schaap P."/>
            <person name="Kay R.R."/>
            <person name="Henrissat B."/>
            <person name="Eichinger L."/>
            <person name="Rivero F."/>
            <person name="Putnam N.H."/>
            <person name="West C.M."/>
            <person name="Loomis W.F."/>
            <person name="Chisholm R.L."/>
            <person name="Shaulsky G."/>
            <person name="Strassmann J.E."/>
            <person name="Queller D.C."/>
            <person name="Kuspa A."/>
            <person name="Grigoriev I.V."/>
        </authorList>
    </citation>
    <scope>NUCLEOTIDE SEQUENCE [LARGE SCALE GENOMIC DNA]</scope>
    <source>
        <strain evidence="3">QSDP1</strain>
    </source>
</reference>
<proteinExistence type="predicted"/>
<dbReference type="InParanoid" id="F1A5R7"/>
<evidence type="ECO:0000313" key="2">
    <source>
        <dbReference type="EMBL" id="EGC28462.1"/>
    </source>
</evidence>
<name>F1A5R7_DICPU</name>
<dbReference type="RefSeq" id="XP_003295010.1">
    <property type="nucleotide sequence ID" value="XM_003294962.1"/>
</dbReference>
<dbReference type="VEuPathDB" id="AmoebaDB:DICPUDRAFT_85446"/>
<keyword evidence="3" id="KW-1185">Reference proteome</keyword>
<evidence type="ECO:0000256" key="1">
    <source>
        <dbReference type="SAM" id="MobiDB-lite"/>
    </source>
</evidence>
<dbReference type="STRING" id="5786.F1A5R7"/>
<dbReference type="GeneID" id="10510889"/>
<protein>
    <submittedName>
        <fullName evidence="2">Uncharacterized protein</fullName>
    </submittedName>
</protein>
<dbReference type="EMBL" id="GL871627">
    <property type="protein sequence ID" value="EGC28462.1"/>
    <property type="molecule type" value="Genomic_DNA"/>
</dbReference>
<dbReference type="OrthoDB" id="16636at2759"/>
<feature type="compositionally biased region" description="Low complexity" evidence="1">
    <location>
        <begin position="55"/>
        <end position="73"/>
    </location>
</feature>
<evidence type="ECO:0000313" key="3">
    <source>
        <dbReference type="Proteomes" id="UP000001064"/>
    </source>
</evidence>
<feature type="region of interest" description="Disordered" evidence="1">
    <location>
        <begin position="48"/>
        <end position="73"/>
    </location>
</feature>
<sequence>MVPQQQELICSLELECSRKFGNSKYSFYYPIQLENFLINCWKTSTSSESQLTAPSNSFLKSSSSYNGNSSSASPADRFCCIIYENGSVVLPSVDIRMRNFSWAKTFSKRNDFSKEELETLLSDIYTQCCYH</sequence>